<accession>A0A1I1X667</accession>
<evidence type="ECO:0000256" key="5">
    <source>
        <dbReference type="ARBA" id="ARBA00022692"/>
    </source>
</evidence>
<keyword evidence="7 8" id="KW-0472">Membrane</keyword>
<gene>
    <name evidence="11" type="ORF">SAMN04489710_11211</name>
</gene>
<dbReference type="InterPro" id="IPR000515">
    <property type="entry name" value="MetI-like"/>
</dbReference>
<dbReference type="PANTHER" id="PTHR43357:SF4">
    <property type="entry name" value="INNER MEMBRANE ABC TRANSPORTER PERMEASE PROTEIN YDCV"/>
    <property type="match status" value="1"/>
</dbReference>
<evidence type="ECO:0000256" key="3">
    <source>
        <dbReference type="ARBA" id="ARBA00022475"/>
    </source>
</evidence>
<sequence length="296" mass="31586">MGRPRGALMMPTDPRHRAVEDKNRKKERKHAMRNARQAPLPLVALTALVSVFMLAPIALSVAAGLVGNYAVGLQSGFTTRWLSEVWELYGGTVGASLLIGLLCVAGNVLLGVPCAYALARSRSRAAGGFEELLTLPVAVPGLASALALILAYGTLSGFRQSFAFILVGHMVFTLPFMVRTVAAALRRDELRSLEEAARSLGASFLQRFLGVLVPAVLPAIVAGSLMVFTLSVGEFNLTWMLHTPLTRTLPVGLADSYASMRIAIGSAYTLVFLIVILPVLWGLQALGGLIEKHHGT</sequence>
<evidence type="ECO:0000256" key="2">
    <source>
        <dbReference type="ARBA" id="ARBA00022448"/>
    </source>
</evidence>
<evidence type="ECO:0000256" key="6">
    <source>
        <dbReference type="ARBA" id="ARBA00022989"/>
    </source>
</evidence>
<comment type="subcellular location">
    <subcellularLocation>
        <location evidence="1">Cell inner membrane</location>
        <topology evidence="1">Multi-pass membrane protein</topology>
    </subcellularLocation>
    <subcellularLocation>
        <location evidence="8">Cell membrane</location>
        <topology evidence="8">Multi-pass membrane protein</topology>
    </subcellularLocation>
</comment>
<evidence type="ECO:0000259" key="10">
    <source>
        <dbReference type="PROSITE" id="PS50928"/>
    </source>
</evidence>
<dbReference type="Gene3D" id="1.10.3720.10">
    <property type="entry name" value="MetI-like"/>
    <property type="match status" value="1"/>
</dbReference>
<dbReference type="SUPFAM" id="SSF161098">
    <property type="entry name" value="MetI-like"/>
    <property type="match status" value="1"/>
</dbReference>
<keyword evidence="2 8" id="KW-0813">Transport</keyword>
<name>A0A1I1X667_9BURK</name>
<feature type="transmembrane region" description="Helical" evidence="8">
    <location>
        <begin position="262"/>
        <end position="283"/>
    </location>
</feature>
<dbReference type="GO" id="GO:0005886">
    <property type="term" value="C:plasma membrane"/>
    <property type="evidence" value="ECO:0007669"/>
    <property type="project" value="UniProtKB-SubCell"/>
</dbReference>
<evidence type="ECO:0000256" key="7">
    <source>
        <dbReference type="ARBA" id="ARBA00023136"/>
    </source>
</evidence>
<keyword evidence="6 8" id="KW-1133">Transmembrane helix</keyword>
<protein>
    <submittedName>
        <fullName evidence="11">Putative spermidine/putrescine transport system permease protein</fullName>
    </submittedName>
</protein>
<dbReference type="STRING" id="32040.SAMN04489710_11211"/>
<feature type="compositionally biased region" description="Basic and acidic residues" evidence="9">
    <location>
        <begin position="13"/>
        <end position="24"/>
    </location>
</feature>
<dbReference type="Pfam" id="PF00528">
    <property type="entry name" value="BPD_transp_1"/>
    <property type="match status" value="1"/>
</dbReference>
<evidence type="ECO:0000256" key="1">
    <source>
        <dbReference type="ARBA" id="ARBA00004429"/>
    </source>
</evidence>
<feature type="transmembrane region" description="Helical" evidence="8">
    <location>
        <begin position="86"/>
        <end position="119"/>
    </location>
</feature>
<dbReference type="AlphaFoldDB" id="A0A1I1X667"/>
<dbReference type="PROSITE" id="PS50928">
    <property type="entry name" value="ABC_TM1"/>
    <property type="match status" value="1"/>
</dbReference>
<organism evidence="11 12">
    <name type="scientific">Paracidovorax konjaci</name>
    <dbReference type="NCBI Taxonomy" id="32040"/>
    <lineage>
        <taxon>Bacteria</taxon>
        <taxon>Pseudomonadati</taxon>
        <taxon>Pseudomonadota</taxon>
        <taxon>Betaproteobacteria</taxon>
        <taxon>Burkholderiales</taxon>
        <taxon>Comamonadaceae</taxon>
        <taxon>Paracidovorax</taxon>
    </lineage>
</organism>
<proteinExistence type="inferred from homology"/>
<feature type="region of interest" description="Disordered" evidence="9">
    <location>
        <begin position="1"/>
        <end position="34"/>
    </location>
</feature>
<dbReference type="EMBL" id="FOMQ01000012">
    <property type="protein sequence ID" value="SFE02857.1"/>
    <property type="molecule type" value="Genomic_DNA"/>
</dbReference>
<evidence type="ECO:0000313" key="11">
    <source>
        <dbReference type="EMBL" id="SFE02857.1"/>
    </source>
</evidence>
<evidence type="ECO:0000256" key="4">
    <source>
        <dbReference type="ARBA" id="ARBA00022519"/>
    </source>
</evidence>
<dbReference type="GO" id="GO:0055085">
    <property type="term" value="P:transmembrane transport"/>
    <property type="evidence" value="ECO:0007669"/>
    <property type="project" value="InterPro"/>
</dbReference>
<keyword evidence="3" id="KW-1003">Cell membrane</keyword>
<feature type="transmembrane region" description="Helical" evidence="8">
    <location>
        <begin position="161"/>
        <end position="182"/>
    </location>
</feature>
<dbReference type="PANTHER" id="PTHR43357">
    <property type="entry name" value="INNER MEMBRANE ABC TRANSPORTER PERMEASE PROTEIN YDCV"/>
    <property type="match status" value="1"/>
</dbReference>
<feature type="domain" description="ABC transmembrane type-1" evidence="10">
    <location>
        <begin position="93"/>
        <end position="281"/>
    </location>
</feature>
<comment type="similarity">
    <text evidence="8">Belongs to the binding-protein-dependent transport system permease family.</text>
</comment>
<dbReference type="CDD" id="cd06261">
    <property type="entry name" value="TM_PBP2"/>
    <property type="match status" value="1"/>
</dbReference>
<feature type="transmembrane region" description="Helical" evidence="8">
    <location>
        <begin position="208"/>
        <end position="232"/>
    </location>
</feature>
<keyword evidence="4" id="KW-0997">Cell inner membrane</keyword>
<reference evidence="12" key="1">
    <citation type="submission" date="2016-10" db="EMBL/GenBank/DDBJ databases">
        <authorList>
            <person name="Varghese N."/>
            <person name="Submissions S."/>
        </authorList>
    </citation>
    <scope>NUCLEOTIDE SEQUENCE [LARGE SCALE GENOMIC DNA]</scope>
    <source>
        <strain evidence="12">DSM 7481</strain>
    </source>
</reference>
<keyword evidence="12" id="KW-1185">Reference proteome</keyword>
<keyword evidence="5 8" id="KW-0812">Transmembrane</keyword>
<dbReference type="Proteomes" id="UP000199517">
    <property type="component" value="Unassembled WGS sequence"/>
</dbReference>
<dbReference type="InterPro" id="IPR035906">
    <property type="entry name" value="MetI-like_sf"/>
</dbReference>
<evidence type="ECO:0000256" key="9">
    <source>
        <dbReference type="SAM" id="MobiDB-lite"/>
    </source>
</evidence>
<evidence type="ECO:0000313" key="12">
    <source>
        <dbReference type="Proteomes" id="UP000199517"/>
    </source>
</evidence>
<feature type="transmembrane region" description="Helical" evidence="8">
    <location>
        <begin position="131"/>
        <end position="155"/>
    </location>
</feature>
<evidence type="ECO:0000256" key="8">
    <source>
        <dbReference type="RuleBase" id="RU363032"/>
    </source>
</evidence>